<dbReference type="Pfam" id="PF00071">
    <property type="entry name" value="Ras"/>
    <property type="match status" value="1"/>
</dbReference>
<dbReference type="GO" id="GO:0003924">
    <property type="term" value="F:GTPase activity"/>
    <property type="evidence" value="ECO:0007669"/>
    <property type="project" value="InterPro"/>
</dbReference>
<gene>
    <name evidence="4" type="ORF">BLS_008620</name>
</gene>
<keyword evidence="2" id="KW-0342">GTP-binding</keyword>
<dbReference type="SMART" id="SM00174">
    <property type="entry name" value="RHO"/>
    <property type="match status" value="1"/>
</dbReference>
<evidence type="ECO:0000256" key="2">
    <source>
        <dbReference type="ARBA" id="ARBA00023134"/>
    </source>
</evidence>
<feature type="compositionally biased region" description="Polar residues" evidence="3">
    <location>
        <begin position="537"/>
        <end position="547"/>
    </location>
</feature>
<dbReference type="EMBL" id="WNWQ01000074">
    <property type="protein sequence ID" value="KAE9980549.1"/>
    <property type="molecule type" value="Genomic_DNA"/>
</dbReference>
<comment type="caution">
    <text evidence="4">The sequence shown here is derived from an EMBL/GenBank/DDBJ whole genome shotgun (WGS) entry which is preliminary data.</text>
</comment>
<feature type="region of interest" description="Disordered" evidence="3">
    <location>
        <begin position="483"/>
        <end position="613"/>
    </location>
</feature>
<feature type="compositionally biased region" description="Polar residues" evidence="3">
    <location>
        <begin position="29"/>
        <end position="43"/>
    </location>
</feature>
<dbReference type="InterPro" id="IPR001806">
    <property type="entry name" value="Small_GTPase"/>
</dbReference>
<dbReference type="InterPro" id="IPR027417">
    <property type="entry name" value="P-loop_NTPase"/>
</dbReference>
<feature type="compositionally biased region" description="Polar residues" evidence="3">
    <location>
        <begin position="510"/>
        <end position="525"/>
    </location>
</feature>
<name>A0A8H3V175_VENIN</name>
<protein>
    <submittedName>
        <fullName evidence="4">Uncharacterized protein</fullName>
    </submittedName>
</protein>
<feature type="compositionally biased region" description="Polar residues" evidence="3">
    <location>
        <begin position="489"/>
        <end position="500"/>
    </location>
</feature>
<evidence type="ECO:0000313" key="4">
    <source>
        <dbReference type="EMBL" id="KAE9980549.1"/>
    </source>
</evidence>
<evidence type="ECO:0000256" key="3">
    <source>
        <dbReference type="SAM" id="MobiDB-lite"/>
    </source>
</evidence>
<dbReference type="InterPro" id="IPR003578">
    <property type="entry name" value="Small_GTPase_Rho"/>
</dbReference>
<sequence>MAPAFYAPEVLSNRLPAPAITRPVLGRVPTNTVTPSDSTNPATSLWRGKPKSTNPIPEVRAKVQCSLLYAYTEDEYPLSYCPVFVEDIAMSVLTGGGPCNVLLSNTTGQESYDGLRSFNYLDPLKRDVILLCAEIGNDDDYTLAAEKWAPEARRFAPNTPYILVGVRCPRDDDEKIKPYNFGDNFAYGKAMARKMGALMYLECDVFTLQGVKKVFDEAIMIALNPPEPPAPDKQKKTSRWGRKMSTLPKTSLHVILRRIIAGAGLHERTFNVPVSVLNKSPIISDWVHDKESIPSHMLRGNDFLFASIEPDIVQATINYLSHTPRTPRTFGLPSERLPFVTSLQKIDVLFRVKLYKFALCLGSVHKSLTYSTNVFLRVLTTSMEERMGLVDETQFRKWLIKYIKQNRVNLTNSPLFKDAISNNSALAWKICSLLMSALGDTESGTEPLKPPTPNNSSMHTPLNVQVPATIPIIAVAETNRLLSLPPSSGSRQFEQRTGSPYSHPPRQKSPKNSPFSIPRHNSPSTRIAPDFERRTSSPHSYPPQQKSSVERHEHKRGVPPEFEQRTRSPYAYRPQLRTSTGGQNGWEGKQSQKTHDKRFRATVEDAVDEGDQL</sequence>
<dbReference type="GO" id="GO:0007264">
    <property type="term" value="P:small GTPase-mediated signal transduction"/>
    <property type="evidence" value="ECO:0007669"/>
    <property type="project" value="InterPro"/>
</dbReference>
<keyword evidence="1" id="KW-0547">Nucleotide-binding</keyword>
<proteinExistence type="predicted"/>
<dbReference type="GO" id="GO:0005525">
    <property type="term" value="F:GTP binding"/>
    <property type="evidence" value="ECO:0007669"/>
    <property type="project" value="UniProtKB-KW"/>
</dbReference>
<dbReference type="PROSITE" id="PS51420">
    <property type="entry name" value="RHO"/>
    <property type="match status" value="1"/>
</dbReference>
<feature type="compositionally biased region" description="Basic and acidic residues" evidence="3">
    <location>
        <begin position="548"/>
        <end position="566"/>
    </location>
</feature>
<dbReference type="PANTHER" id="PTHR24072">
    <property type="entry name" value="RHO FAMILY GTPASE"/>
    <property type="match status" value="1"/>
</dbReference>
<evidence type="ECO:0000313" key="5">
    <source>
        <dbReference type="Proteomes" id="UP000433883"/>
    </source>
</evidence>
<feature type="region of interest" description="Disordered" evidence="3">
    <location>
        <begin position="441"/>
        <end position="462"/>
    </location>
</feature>
<dbReference type="Gene3D" id="3.40.50.300">
    <property type="entry name" value="P-loop containing nucleotide triphosphate hydrolases"/>
    <property type="match status" value="1"/>
</dbReference>
<evidence type="ECO:0000256" key="1">
    <source>
        <dbReference type="ARBA" id="ARBA00022741"/>
    </source>
</evidence>
<accession>A0A8H3V175</accession>
<dbReference type="AlphaFoldDB" id="A0A8H3V175"/>
<dbReference type="SUPFAM" id="SSF52540">
    <property type="entry name" value="P-loop containing nucleoside triphosphate hydrolases"/>
    <property type="match status" value="1"/>
</dbReference>
<feature type="region of interest" description="Disordered" evidence="3">
    <location>
        <begin position="28"/>
        <end position="51"/>
    </location>
</feature>
<dbReference type="Proteomes" id="UP000433883">
    <property type="component" value="Unassembled WGS sequence"/>
</dbReference>
<organism evidence="4 5">
    <name type="scientific">Venturia inaequalis</name>
    <name type="common">Apple scab fungus</name>
    <dbReference type="NCBI Taxonomy" id="5025"/>
    <lineage>
        <taxon>Eukaryota</taxon>
        <taxon>Fungi</taxon>
        <taxon>Dikarya</taxon>
        <taxon>Ascomycota</taxon>
        <taxon>Pezizomycotina</taxon>
        <taxon>Dothideomycetes</taxon>
        <taxon>Pleosporomycetidae</taxon>
        <taxon>Venturiales</taxon>
        <taxon>Venturiaceae</taxon>
        <taxon>Venturia</taxon>
    </lineage>
</organism>
<reference evidence="4 5" key="1">
    <citation type="submission" date="2019-11" db="EMBL/GenBank/DDBJ databases">
        <title>Venturia inaequalis Genome Resource.</title>
        <authorList>
            <person name="Lichtner F.J."/>
        </authorList>
    </citation>
    <scope>NUCLEOTIDE SEQUENCE [LARGE SCALE GENOMIC DNA]</scope>
    <source>
        <strain evidence="4">Bline_iso_100314</strain>
    </source>
</reference>